<gene>
    <name evidence="2" type="ORF">ACFSF0_04630</name>
</gene>
<dbReference type="Proteomes" id="UP001597304">
    <property type="component" value="Unassembled WGS sequence"/>
</dbReference>
<organism evidence="2 3">
    <name type="scientific">Ottowia flava</name>
    <dbReference type="NCBI Taxonomy" id="2675430"/>
    <lineage>
        <taxon>Bacteria</taxon>
        <taxon>Pseudomonadati</taxon>
        <taxon>Pseudomonadota</taxon>
        <taxon>Betaproteobacteria</taxon>
        <taxon>Burkholderiales</taxon>
        <taxon>Comamonadaceae</taxon>
        <taxon>Ottowia</taxon>
    </lineage>
</organism>
<reference evidence="3" key="1">
    <citation type="journal article" date="2019" name="Int. J. Syst. Evol. Microbiol.">
        <title>The Global Catalogue of Microorganisms (GCM) 10K type strain sequencing project: providing services to taxonomists for standard genome sequencing and annotation.</title>
        <authorList>
            <consortium name="The Broad Institute Genomics Platform"/>
            <consortium name="The Broad Institute Genome Sequencing Center for Infectious Disease"/>
            <person name="Wu L."/>
            <person name="Ma J."/>
        </authorList>
    </citation>
    <scope>NUCLEOTIDE SEQUENCE [LARGE SCALE GENOMIC DNA]</scope>
    <source>
        <strain evidence="3">LMG 29247</strain>
    </source>
</reference>
<feature type="region of interest" description="Disordered" evidence="1">
    <location>
        <begin position="1"/>
        <end position="54"/>
    </location>
</feature>
<evidence type="ECO:0000313" key="2">
    <source>
        <dbReference type="EMBL" id="MFD1709878.1"/>
    </source>
</evidence>
<feature type="compositionally biased region" description="Basic and acidic residues" evidence="1">
    <location>
        <begin position="14"/>
        <end position="30"/>
    </location>
</feature>
<evidence type="ECO:0000313" key="3">
    <source>
        <dbReference type="Proteomes" id="UP001597304"/>
    </source>
</evidence>
<accession>A0ABW4KQV6</accession>
<sequence>MATNNPQGHNQYDTQHRSNEDKSMQKDGKSSSHKQQSQAQPSSKQDESSKQQQK</sequence>
<proteinExistence type="predicted"/>
<feature type="compositionally biased region" description="Basic and acidic residues" evidence="1">
    <location>
        <begin position="44"/>
        <end position="54"/>
    </location>
</feature>
<keyword evidence="3" id="KW-1185">Reference proteome</keyword>
<protein>
    <submittedName>
        <fullName evidence="2">Uncharacterized protein</fullName>
    </submittedName>
</protein>
<feature type="compositionally biased region" description="Low complexity" evidence="1">
    <location>
        <begin position="33"/>
        <end position="43"/>
    </location>
</feature>
<feature type="compositionally biased region" description="Polar residues" evidence="1">
    <location>
        <begin position="1"/>
        <end position="13"/>
    </location>
</feature>
<dbReference type="EMBL" id="JBHUEJ010000011">
    <property type="protein sequence ID" value="MFD1709878.1"/>
    <property type="molecule type" value="Genomic_DNA"/>
</dbReference>
<name>A0ABW4KQV6_9BURK</name>
<evidence type="ECO:0000256" key="1">
    <source>
        <dbReference type="SAM" id="MobiDB-lite"/>
    </source>
</evidence>
<dbReference type="RefSeq" id="WP_187265742.1">
    <property type="nucleotide sequence ID" value="NZ_JBHUEJ010000011.1"/>
</dbReference>
<comment type="caution">
    <text evidence="2">The sequence shown here is derived from an EMBL/GenBank/DDBJ whole genome shotgun (WGS) entry which is preliminary data.</text>
</comment>